<evidence type="ECO:0000256" key="3">
    <source>
        <dbReference type="ARBA" id="ARBA00022801"/>
    </source>
</evidence>
<proteinExistence type="predicted"/>
<keyword evidence="3" id="KW-0378">Hydrolase</keyword>
<evidence type="ECO:0000313" key="8">
    <source>
        <dbReference type="Proteomes" id="UP000662259"/>
    </source>
</evidence>
<dbReference type="InterPro" id="IPR028090">
    <property type="entry name" value="JAB_dom_prok"/>
</dbReference>
<evidence type="ECO:0000313" key="7">
    <source>
        <dbReference type="EMBL" id="NKM46054.1"/>
    </source>
</evidence>
<dbReference type="GO" id="GO:0046872">
    <property type="term" value="F:metal ion binding"/>
    <property type="evidence" value="ECO:0007669"/>
    <property type="project" value="UniProtKB-KW"/>
</dbReference>
<gene>
    <name evidence="7" type="ORF">GFL91_13845</name>
</gene>
<keyword evidence="4" id="KW-0862">Zinc</keyword>
<evidence type="ECO:0000256" key="4">
    <source>
        <dbReference type="ARBA" id="ARBA00022833"/>
    </source>
</evidence>
<accession>A0A8I2GP98</accession>
<dbReference type="Proteomes" id="UP000662259">
    <property type="component" value="Unassembled WGS sequence"/>
</dbReference>
<feature type="domain" description="JAB" evidence="6">
    <location>
        <begin position="7"/>
        <end position="111"/>
    </location>
</feature>
<evidence type="ECO:0000259" key="6">
    <source>
        <dbReference type="Pfam" id="PF14464"/>
    </source>
</evidence>
<organism evidence="7 8">
    <name type="scientific">Rhizobium leguminosarum bv. viciae</name>
    <dbReference type="NCBI Taxonomy" id="387"/>
    <lineage>
        <taxon>Bacteria</taxon>
        <taxon>Pseudomonadati</taxon>
        <taxon>Pseudomonadota</taxon>
        <taxon>Alphaproteobacteria</taxon>
        <taxon>Hyphomicrobiales</taxon>
        <taxon>Rhizobiaceae</taxon>
        <taxon>Rhizobium/Agrobacterium group</taxon>
        <taxon>Rhizobium</taxon>
    </lineage>
</organism>
<reference evidence="7" key="1">
    <citation type="submission" date="2019-10" db="EMBL/GenBank/DDBJ databases">
        <title>Rhizobium leguminosarum symbiovar viciae collection.</title>
        <authorList>
            <person name="Boivin S."/>
            <person name="Lepetit M."/>
        </authorList>
    </citation>
    <scope>NUCLEOTIDE SEQUENCE</scope>
    <source>
        <strain evidence="7">L143</strain>
    </source>
</reference>
<protein>
    <recommendedName>
        <fullName evidence="6">JAB domain-containing protein</fullName>
    </recommendedName>
</protein>
<evidence type="ECO:0000256" key="2">
    <source>
        <dbReference type="ARBA" id="ARBA00022723"/>
    </source>
</evidence>
<dbReference type="Pfam" id="PF14464">
    <property type="entry name" value="Prok-JAB"/>
    <property type="match status" value="1"/>
</dbReference>
<keyword evidence="1" id="KW-0645">Protease</keyword>
<evidence type="ECO:0000256" key="5">
    <source>
        <dbReference type="ARBA" id="ARBA00023049"/>
    </source>
</evidence>
<sequence length="155" mass="17634">MKTMLVRAADREIGGILMARQIVPGQFEIVDFSVDELTGERAHFVRDHVFHNAFLDAFFERTGYDYETYNYIGEWHSHPRLPTFPSMTDLESMEDLVNGERDIPFAVLLVVRSDVPGEFVATATFHQYGLAPEPVQITQQLGVNNGTSDKVEIKR</sequence>
<evidence type="ECO:0000256" key="1">
    <source>
        <dbReference type="ARBA" id="ARBA00022670"/>
    </source>
</evidence>
<dbReference type="GO" id="GO:0006508">
    <property type="term" value="P:proteolysis"/>
    <property type="evidence" value="ECO:0007669"/>
    <property type="project" value="UniProtKB-KW"/>
</dbReference>
<name>A0A8I2GP98_RHILV</name>
<dbReference type="GO" id="GO:0008237">
    <property type="term" value="F:metallopeptidase activity"/>
    <property type="evidence" value="ECO:0007669"/>
    <property type="project" value="UniProtKB-KW"/>
</dbReference>
<keyword evidence="5" id="KW-0482">Metalloprotease</keyword>
<dbReference type="SUPFAM" id="SSF102712">
    <property type="entry name" value="JAB1/MPN domain"/>
    <property type="match status" value="1"/>
</dbReference>
<keyword evidence="2" id="KW-0479">Metal-binding</keyword>
<comment type="caution">
    <text evidence="7">The sequence shown here is derived from an EMBL/GenBank/DDBJ whole genome shotgun (WGS) entry which is preliminary data.</text>
</comment>
<dbReference type="AlphaFoldDB" id="A0A8I2GP98"/>
<dbReference type="Gene3D" id="3.40.140.10">
    <property type="entry name" value="Cytidine Deaminase, domain 2"/>
    <property type="match status" value="1"/>
</dbReference>
<dbReference type="EMBL" id="WIEZ01000007">
    <property type="protein sequence ID" value="NKM46054.1"/>
    <property type="molecule type" value="Genomic_DNA"/>
</dbReference>